<dbReference type="PANTHER" id="PTHR33384:SF1">
    <property type="entry name" value="EXPRESSED PROTEIN"/>
    <property type="match status" value="1"/>
</dbReference>
<evidence type="ECO:0000313" key="1">
    <source>
        <dbReference type="EMBL" id="WOG96740.1"/>
    </source>
</evidence>
<organism evidence="1 2">
    <name type="scientific">Daucus carota subsp. sativus</name>
    <name type="common">Carrot</name>
    <dbReference type="NCBI Taxonomy" id="79200"/>
    <lineage>
        <taxon>Eukaryota</taxon>
        <taxon>Viridiplantae</taxon>
        <taxon>Streptophyta</taxon>
        <taxon>Embryophyta</taxon>
        <taxon>Tracheophyta</taxon>
        <taxon>Spermatophyta</taxon>
        <taxon>Magnoliopsida</taxon>
        <taxon>eudicotyledons</taxon>
        <taxon>Gunneridae</taxon>
        <taxon>Pentapetalae</taxon>
        <taxon>asterids</taxon>
        <taxon>campanulids</taxon>
        <taxon>Apiales</taxon>
        <taxon>Apiaceae</taxon>
        <taxon>Apioideae</taxon>
        <taxon>Scandiceae</taxon>
        <taxon>Daucinae</taxon>
        <taxon>Daucus</taxon>
        <taxon>Daucus sect. Daucus</taxon>
    </lineage>
</organism>
<name>A0AAF0WV95_DAUCS</name>
<protein>
    <submittedName>
        <fullName evidence="1">Uncharacterized protein</fullName>
    </submittedName>
</protein>
<evidence type="ECO:0000313" key="2">
    <source>
        <dbReference type="Proteomes" id="UP000077755"/>
    </source>
</evidence>
<reference evidence="1" key="2">
    <citation type="submission" date="2022-03" db="EMBL/GenBank/DDBJ databases">
        <title>Draft title - Genomic analysis of global carrot germplasm unveils the trajectory of domestication and the origin of high carotenoid orange carrot.</title>
        <authorList>
            <person name="Iorizzo M."/>
            <person name="Ellison S."/>
            <person name="Senalik D."/>
            <person name="Macko-Podgorni A."/>
            <person name="Grzebelus D."/>
            <person name="Bostan H."/>
            <person name="Rolling W."/>
            <person name="Curaba J."/>
            <person name="Simon P."/>
        </authorList>
    </citation>
    <scope>NUCLEOTIDE SEQUENCE</scope>
    <source>
        <tissue evidence="1">Leaf</tissue>
    </source>
</reference>
<dbReference type="Proteomes" id="UP000077755">
    <property type="component" value="Chromosome 4"/>
</dbReference>
<dbReference type="EMBL" id="CP093346">
    <property type="protein sequence ID" value="WOG96740.1"/>
    <property type="molecule type" value="Genomic_DNA"/>
</dbReference>
<dbReference type="PANTHER" id="PTHR33384">
    <property type="entry name" value="EXPRESSED PROTEIN"/>
    <property type="match status" value="1"/>
</dbReference>
<accession>A0AAF0WV95</accession>
<sequence length="143" mass="15919">MPYSIADGSLLCPRPRRLPCFSSESKYVPNLHKLCQLEFSASRFEILDMIFIKGNYNPEDNYEVPCSPPFFMGSPPCRASNPVTQDAQFGNQKLNLLSPSAEYSASSRRNNSKCSRSLCMQKPAAVRIEGFNIGRNCIISSAV</sequence>
<keyword evidence="2" id="KW-1185">Reference proteome</keyword>
<proteinExistence type="predicted"/>
<gene>
    <name evidence="1" type="ORF">DCAR_0416076</name>
</gene>
<dbReference type="AlphaFoldDB" id="A0AAF0WV95"/>
<reference evidence="1" key="1">
    <citation type="journal article" date="2016" name="Nat. Genet.">
        <title>A high-quality carrot genome assembly provides new insights into carotenoid accumulation and asterid genome evolution.</title>
        <authorList>
            <person name="Iorizzo M."/>
            <person name="Ellison S."/>
            <person name="Senalik D."/>
            <person name="Zeng P."/>
            <person name="Satapoomin P."/>
            <person name="Huang J."/>
            <person name="Bowman M."/>
            <person name="Iovene M."/>
            <person name="Sanseverino W."/>
            <person name="Cavagnaro P."/>
            <person name="Yildiz M."/>
            <person name="Macko-Podgorni A."/>
            <person name="Moranska E."/>
            <person name="Grzebelus E."/>
            <person name="Grzebelus D."/>
            <person name="Ashrafi H."/>
            <person name="Zheng Z."/>
            <person name="Cheng S."/>
            <person name="Spooner D."/>
            <person name="Van Deynze A."/>
            <person name="Simon P."/>
        </authorList>
    </citation>
    <scope>NUCLEOTIDE SEQUENCE</scope>
    <source>
        <tissue evidence="1">Leaf</tissue>
    </source>
</reference>